<dbReference type="InterPro" id="IPR018732">
    <property type="entry name" value="Dpy-19/Dpy-19-like"/>
</dbReference>
<comment type="subcellular location">
    <subcellularLocation>
        <location evidence="1">Membrane</location>
        <topology evidence="1">Multi-pass membrane protein</topology>
    </subcellularLocation>
</comment>
<proteinExistence type="inferred from homology"/>
<keyword evidence="5" id="KW-0812">Transmembrane</keyword>
<keyword evidence="4" id="KW-0808">Transferase</keyword>
<evidence type="ECO:0000256" key="6">
    <source>
        <dbReference type="ARBA" id="ARBA00022989"/>
    </source>
</evidence>
<dbReference type="PANTHER" id="PTHR31488:SF4">
    <property type="entry name" value="C-MANNOSYLTRANSFERASE DPY19L3-RELATED"/>
    <property type="match status" value="1"/>
</dbReference>
<evidence type="ECO:0000256" key="1">
    <source>
        <dbReference type="ARBA" id="ARBA00004141"/>
    </source>
</evidence>
<evidence type="ECO:0000256" key="4">
    <source>
        <dbReference type="ARBA" id="ARBA00022679"/>
    </source>
</evidence>
<keyword evidence="3" id="KW-0328">Glycosyltransferase</keyword>
<accession>A0ABV0V1Y0</accession>
<evidence type="ECO:0000256" key="5">
    <source>
        <dbReference type="ARBA" id="ARBA00022692"/>
    </source>
</evidence>
<keyword evidence="7" id="KW-0472">Membrane</keyword>
<evidence type="ECO:0000313" key="9">
    <source>
        <dbReference type="Proteomes" id="UP001482620"/>
    </source>
</evidence>
<comment type="similarity">
    <text evidence="2">Belongs to the dpy-19 family.</text>
</comment>
<organism evidence="8 9">
    <name type="scientific">Ilyodon furcidens</name>
    <name type="common">goldbreast splitfin</name>
    <dbReference type="NCBI Taxonomy" id="33524"/>
    <lineage>
        <taxon>Eukaryota</taxon>
        <taxon>Metazoa</taxon>
        <taxon>Chordata</taxon>
        <taxon>Craniata</taxon>
        <taxon>Vertebrata</taxon>
        <taxon>Euteleostomi</taxon>
        <taxon>Actinopterygii</taxon>
        <taxon>Neopterygii</taxon>
        <taxon>Teleostei</taxon>
        <taxon>Neoteleostei</taxon>
        <taxon>Acanthomorphata</taxon>
        <taxon>Ovalentaria</taxon>
        <taxon>Atherinomorphae</taxon>
        <taxon>Cyprinodontiformes</taxon>
        <taxon>Goodeidae</taxon>
        <taxon>Ilyodon</taxon>
    </lineage>
</organism>
<reference evidence="8 9" key="1">
    <citation type="submission" date="2021-06" db="EMBL/GenBank/DDBJ databases">
        <authorList>
            <person name="Palmer J.M."/>
        </authorList>
    </citation>
    <scope>NUCLEOTIDE SEQUENCE [LARGE SCALE GENOMIC DNA]</scope>
    <source>
        <strain evidence="9">if_2019</strain>
        <tissue evidence="8">Muscle</tissue>
    </source>
</reference>
<dbReference type="PANTHER" id="PTHR31488">
    <property type="entry name" value="DPY-19-LIKE 1, LIKE (H. SAPIENS)"/>
    <property type="match status" value="1"/>
</dbReference>
<evidence type="ECO:0000256" key="7">
    <source>
        <dbReference type="ARBA" id="ARBA00023136"/>
    </source>
</evidence>
<gene>
    <name evidence="8" type="ORF">ILYODFUR_007317</name>
</gene>
<keyword evidence="6" id="KW-1133">Transmembrane helix</keyword>
<name>A0ABV0V1Y0_9TELE</name>
<sequence>MQLLAGIKLCTGRVLTNHPHYEDKDLRERTRQVYQVYARRSPEEVYGILRAVGADYVVLENSICYERRHRRGCRLRDLLDLANGHVGGIYST</sequence>
<comment type="caution">
    <text evidence="8">The sequence shown here is derived from an EMBL/GenBank/DDBJ whole genome shotgun (WGS) entry which is preliminary data.</text>
</comment>
<evidence type="ECO:0000256" key="2">
    <source>
        <dbReference type="ARBA" id="ARBA00008744"/>
    </source>
</evidence>
<dbReference type="EMBL" id="JAHRIQ010093152">
    <property type="protein sequence ID" value="MEQ2251081.1"/>
    <property type="molecule type" value="Genomic_DNA"/>
</dbReference>
<dbReference type="Proteomes" id="UP001482620">
    <property type="component" value="Unassembled WGS sequence"/>
</dbReference>
<keyword evidence="9" id="KW-1185">Reference proteome</keyword>
<evidence type="ECO:0000256" key="3">
    <source>
        <dbReference type="ARBA" id="ARBA00022676"/>
    </source>
</evidence>
<protein>
    <submittedName>
        <fullName evidence="8">Uncharacterized protein</fullName>
    </submittedName>
</protein>
<evidence type="ECO:0000313" key="8">
    <source>
        <dbReference type="EMBL" id="MEQ2251081.1"/>
    </source>
</evidence>
<dbReference type="Pfam" id="PF10034">
    <property type="entry name" value="Dpy19"/>
    <property type="match status" value="1"/>
</dbReference>